<dbReference type="Proteomes" id="UP000239290">
    <property type="component" value="Unassembled WGS sequence"/>
</dbReference>
<proteinExistence type="predicted"/>
<dbReference type="AlphaFoldDB" id="A0A2S8IEE9"/>
<evidence type="ECO:0008006" key="4">
    <source>
        <dbReference type="Google" id="ProtNLM"/>
    </source>
</evidence>
<gene>
    <name evidence="2" type="ORF">C5613_42420</name>
</gene>
<dbReference type="EMBL" id="PUIO01000102">
    <property type="protein sequence ID" value="PQP13140.1"/>
    <property type="molecule type" value="Genomic_DNA"/>
</dbReference>
<name>A0A2S8IEE9_RHOOP</name>
<feature type="region of interest" description="Disordered" evidence="1">
    <location>
        <begin position="69"/>
        <end position="101"/>
    </location>
</feature>
<sequence length="101" mass="11354">MSQWTRAKKALVADGFEPVRTIDGPVLCAVVTDDVLRRAGSPYDTRTIAYAREQGMQCISMNDTTRIWQATPGPCPHRPERPAARVSPHHQGAYRNRHMQP</sequence>
<evidence type="ECO:0000256" key="1">
    <source>
        <dbReference type="SAM" id="MobiDB-lite"/>
    </source>
</evidence>
<comment type="caution">
    <text evidence="2">The sequence shown here is derived from an EMBL/GenBank/DDBJ whole genome shotgun (WGS) entry which is preliminary data.</text>
</comment>
<accession>A0A2S8IEE9</accession>
<reference evidence="3" key="1">
    <citation type="submission" date="2018-02" db="EMBL/GenBank/DDBJ databases">
        <title>Draft genome sequencing of Rhodococcus opacus KU647198.</title>
        <authorList>
            <person name="Zheng B.-X."/>
        </authorList>
    </citation>
    <scope>NUCLEOTIDE SEQUENCE [LARGE SCALE GENOMIC DNA]</scope>
    <source>
        <strain evidence="3">04-OD7</strain>
    </source>
</reference>
<protein>
    <recommendedName>
        <fullName evidence="4">PIN domain-containing protein</fullName>
    </recommendedName>
</protein>
<organism evidence="2 3">
    <name type="scientific">Rhodococcus opacus</name>
    <name type="common">Nocardia opaca</name>
    <dbReference type="NCBI Taxonomy" id="37919"/>
    <lineage>
        <taxon>Bacteria</taxon>
        <taxon>Bacillati</taxon>
        <taxon>Actinomycetota</taxon>
        <taxon>Actinomycetes</taxon>
        <taxon>Mycobacteriales</taxon>
        <taxon>Nocardiaceae</taxon>
        <taxon>Rhodococcus</taxon>
    </lineage>
</organism>
<evidence type="ECO:0000313" key="2">
    <source>
        <dbReference type="EMBL" id="PQP13140.1"/>
    </source>
</evidence>
<evidence type="ECO:0000313" key="3">
    <source>
        <dbReference type="Proteomes" id="UP000239290"/>
    </source>
</evidence>